<name>A0A942EB59_9HYPH</name>
<feature type="region of interest" description="Disordered" evidence="1">
    <location>
        <begin position="89"/>
        <end position="214"/>
    </location>
</feature>
<dbReference type="RefSeq" id="WP_212658215.1">
    <property type="nucleotide sequence ID" value="NZ_JAGXTP010000001.1"/>
</dbReference>
<comment type="caution">
    <text evidence="2">The sequence shown here is derived from an EMBL/GenBank/DDBJ whole genome shotgun (WGS) entry which is preliminary data.</text>
</comment>
<feature type="region of interest" description="Disordered" evidence="1">
    <location>
        <begin position="25"/>
        <end position="63"/>
    </location>
</feature>
<proteinExistence type="predicted"/>
<sequence>MNKPAHKEPSMDEILSSIRQIIADDDAAGVPRRPSIQAAEDPMEAAPASPAAAGADDRDLSDMLDDIEPLTLSATQIVDEAEAEDDIAGFSFDSILADTPVDEESEPEAAGAPGLVDPEDISFAPAAEDDDDDLPSFDPPEPPPKPAAEVVAAPAPKPAPKPAPEPVAEEEFDIPAFNPEPEAAADLDMPSFNPEPEMASEAPAPQPSIAQAAPMPDATLSSDMASQLLEPTTQAAVRSSMTKLNGLGLGNAGATIESLMRDMLRPMLKEWLDENLPAVVERMVEKEIARVSRGE</sequence>
<feature type="compositionally biased region" description="Pro residues" evidence="1">
    <location>
        <begin position="137"/>
        <end position="146"/>
    </location>
</feature>
<reference evidence="2" key="1">
    <citation type="submission" date="2021-04" db="EMBL/GenBank/DDBJ databases">
        <title>Devosia litorisediminis sp. nov., isolated from a sand dune.</title>
        <authorList>
            <person name="Park S."/>
            <person name="Yoon J.-H."/>
        </authorList>
    </citation>
    <scope>NUCLEOTIDE SEQUENCE</scope>
    <source>
        <strain evidence="2">BSSL-BM10</strain>
    </source>
</reference>
<dbReference type="Proteomes" id="UP000678281">
    <property type="component" value="Unassembled WGS sequence"/>
</dbReference>
<keyword evidence="3" id="KW-1185">Reference proteome</keyword>
<evidence type="ECO:0000313" key="2">
    <source>
        <dbReference type="EMBL" id="MBS3848685.1"/>
    </source>
</evidence>
<evidence type="ECO:0000256" key="1">
    <source>
        <dbReference type="SAM" id="MobiDB-lite"/>
    </source>
</evidence>
<dbReference type="Pfam" id="PF10691">
    <property type="entry name" value="DUF2497"/>
    <property type="match status" value="1"/>
</dbReference>
<feature type="compositionally biased region" description="Low complexity" evidence="1">
    <location>
        <begin position="194"/>
        <end position="214"/>
    </location>
</feature>
<organism evidence="2 3">
    <name type="scientific">Devosia litorisediminis</name>
    <dbReference type="NCBI Taxonomy" id="2829817"/>
    <lineage>
        <taxon>Bacteria</taxon>
        <taxon>Pseudomonadati</taxon>
        <taxon>Pseudomonadota</taxon>
        <taxon>Alphaproteobacteria</taxon>
        <taxon>Hyphomicrobiales</taxon>
        <taxon>Devosiaceae</taxon>
        <taxon>Devosia</taxon>
    </lineage>
</organism>
<dbReference type="InterPro" id="IPR019632">
    <property type="entry name" value="DUF2497"/>
</dbReference>
<feature type="compositionally biased region" description="Low complexity" evidence="1">
    <location>
        <begin position="38"/>
        <end position="54"/>
    </location>
</feature>
<dbReference type="EMBL" id="JAGXTP010000001">
    <property type="protein sequence ID" value="MBS3848685.1"/>
    <property type="molecule type" value="Genomic_DNA"/>
</dbReference>
<gene>
    <name evidence="2" type="ORF">KD146_08245</name>
</gene>
<protein>
    <submittedName>
        <fullName evidence="2">DUF2497 domain-containing protein</fullName>
    </submittedName>
</protein>
<evidence type="ECO:0000313" key="3">
    <source>
        <dbReference type="Proteomes" id="UP000678281"/>
    </source>
</evidence>
<dbReference type="AlphaFoldDB" id="A0A942EB59"/>
<feature type="compositionally biased region" description="Pro residues" evidence="1">
    <location>
        <begin position="155"/>
        <end position="165"/>
    </location>
</feature>
<accession>A0A942EB59</accession>